<dbReference type="VEuPathDB" id="FungiDB:HMPREF1541_01531"/>
<feature type="region of interest" description="Disordered" evidence="1">
    <location>
        <begin position="1"/>
        <end position="98"/>
    </location>
</feature>
<feature type="compositionally biased region" description="Low complexity" evidence="1">
    <location>
        <begin position="9"/>
        <end position="27"/>
    </location>
</feature>
<dbReference type="RefSeq" id="XP_008714113.1">
    <property type="nucleotide sequence ID" value="XM_008715891.1"/>
</dbReference>
<dbReference type="EMBL" id="KB822718">
    <property type="protein sequence ID" value="ETN42377.1"/>
    <property type="molecule type" value="Genomic_DNA"/>
</dbReference>
<evidence type="ECO:0000256" key="1">
    <source>
        <dbReference type="SAM" id="MobiDB-lite"/>
    </source>
</evidence>
<proteinExistence type="predicted"/>
<dbReference type="HOGENOM" id="CLU_088635_0_0_1"/>
<dbReference type="GeneID" id="19968870"/>
<dbReference type="OrthoDB" id="4152391at2759"/>
<dbReference type="Proteomes" id="UP000030752">
    <property type="component" value="Unassembled WGS sequence"/>
</dbReference>
<dbReference type="eggNOG" id="ENOG502T5B9">
    <property type="taxonomic scope" value="Eukaryota"/>
</dbReference>
<dbReference type="InParanoid" id="W2S148"/>
<keyword evidence="3" id="KW-1185">Reference proteome</keyword>
<gene>
    <name evidence="2" type="ORF">HMPREF1541_01531</name>
</gene>
<sequence length="261" mass="28696">MGAANTAPSSPTMSRSNSTSSVLSQSSHKSEPAWYSSYNGVDTTKSRKSSTVSTKTTPASRGDGNSGLKSFFSAEGRAERKEQKRKEQEKLEKTVLTSRHAATVRTRMLLEQHNLRGGPKVANVTGTTKSVHLTAAAQQTRLPHSGPPALHVAVKADNRDMPALSRIMSGDERDEEDERLERDREEWLRKKADVTMRKVTERDGDSDEDEPPTTDGQLLEVDGTRLIGVRMEGQAYTPKPVKLRHGVGAGWSKDSAGVWRR</sequence>
<name>W2S148_CYPE1</name>
<evidence type="ECO:0000313" key="3">
    <source>
        <dbReference type="Proteomes" id="UP000030752"/>
    </source>
</evidence>
<feature type="region of interest" description="Disordered" evidence="1">
    <location>
        <begin position="191"/>
        <end position="219"/>
    </location>
</feature>
<reference evidence="2 3" key="1">
    <citation type="submission" date="2013-03" db="EMBL/GenBank/DDBJ databases">
        <title>The Genome Sequence of Phialophora europaea CBS 101466.</title>
        <authorList>
            <consortium name="The Broad Institute Genomics Platform"/>
            <person name="Cuomo C."/>
            <person name="de Hoog S."/>
            <person name="Gorbushina A."/>
            <person name="Walker B."/>
            <person name="Young S.K."/>
            <person name="Zeng Q."/>
            <person name="Gargeya S."/>
            <person name="Fitzgerald M."/>
            <person name="Haas B."/>
            <person name="Abouelleil A."/>
            <person name="Allen A.W."/>
            <person name="Alvarado L."/>
            <person name="Arachchi H.M."/>
            <person name="Berlin A.M."/>
            <person name="Chapman S.B."/>
            <person name="Gainer-Dewar J."/>
            <person name="Goldberg J."/>
            <person name="Griggs A."/>
            <person name="Gujja S."/>
            <person name="Hansen M."/>
            <person name="Howarth C."/>
            <person name="Imamovic A."/>
            <person name="Ireland A."/>
            <person name="Larimer J."/>
            <person name="McCowan C."/>
            <person name="Murphy C."/>
            <person name="Pearson M."/>
            <person name="Poon T.W."/>
            <person name="Priest M."/>
            <person name="Roberts A."/>
            <person name="Saif S."/>
            <person name="Shea T."/>
            <person name="Sisk P."/>
            <person name="Sykes S."/>
            <person name="Wortman J."/>
            <person name="Nusbaum C."/>
            <person name="Birren B."/>
        </authorList>
    </citation>
    <scope>NUCLEOTIDE SEQUENCE [LARGE SCALE GENOMIC DNA]</scope>
    <source>
        <strain evidence="2 3">CBS 101466</strain>
    </source>
</reference>
<organism evidence="2 3">
    <name type="scientific">Cyphellophora europaea (strain CBS 101466)</name>
    <name type="common">Phialophora europaea</name>
    <dbReference type="NCBI Taxonomy" id="1220924"/>
    <lineage>
        <taxon>Eukaryota</taxon>
        <taxon>Fungi</taxon>
        <taxon>Dikarya</taxon>
        <taxon>Ascomycota</taxon>
        <taxon>Pezizomycotina</taxon>
        <taxon>Eurotiomycetes</taxon>
        <taxon>Chaetothyriomycetidae</taxon>
        <taxon>Chaetothyriales</taxon>
        <taxon>Cyphellophoraceae</taxon>
        <taxon>Cyphellophora</taxon>
    </lineage>
</organism>
<feature type="compositionally biased region" description="Basic and acidic residues" evidence="1">
    <location>
        <begin position="191"/>
        <end position="203"/>
    </location>
</feature>
<accession>W2S148</accession>
<evidence type="ECO:0000313" key="2">
    <source>
        <dbReference type="EMBL" id="ETN42377.1"/>
    </source>
</evidence>
<protein>
    <submittedName>
        <fullName evidence="2">Uncharacterized protein</fullName>
    </submittedName>
</protein>
<dbReference type="AlphaFoldDB" id="W2S148"/>
<feature type="compositionally biased region" description="Basic and acidic residues" evidence="1">
    <location>
        <begin position="76"/>
        <end position="93"/>
    </location>
</feature>
<feature type="region of interest" description="Disordered" evidence="1">
    <location>
        <begin position="242"/>
        <end position="261"/>
    </location>
</feature>